<dbReference type="EMBL" id="AZHF01000001">
    <property type="protein sequence ID" value="OAA82190.1"/>
    <property type="molecule type" value="Genomic_DNA"/>
</dbReference>
<protein>
    <recommendedName>
        <fullName evidence="4">LEA domain protein</fullName>
    </recommendedName>
</protein>
<evidence type="ECO:0008006" key="4">
    <source>
        <dbReference type="Google" id="ProtNLM"/>
    </source>
</evidence>
<dbReference type="AlphaFoldDB" id="A0A169YI80"/>
<dbReference type="STRING" id="1081108.A0A169YI80"/>
<accession>A0A169YI80</accession>
<comment type="caution">
    <text evidence="2">The sequence shown here is derived from an EMBL/GenBank/DDBJ whole genome shotgun (WGS) entry which is preliminary data.</text>
</comment>
<evidence type="ECO:0000313" key="2">
    <source>
        <dbReference type="EMBL" id="OAA82190.1"/>
    </source>
</evidence>
<feature type="compositionally biased region" description="Basic and acidic residues" evidence="1">
    <location>
        <begin position="87"/>
        <end position="117"/>
    </location>
</feature>
<evidence type="ECO:0000313" key="3">
    <source>
        <dbReference type="Proteomes" id="UP000076881"/>
    </source>
</evidence>
<evidence type="ECO:0000256" key="1">
    <source>
        <dbReference type="SAM" id="MobiDB-lite"/>
    </source>
</evidence>
<reference evidence="2 3" key="1">
    <citation type="journal article" date="2016" name="Genome Biol. Evol.">
        <title>Divergent and convergent evolution of fungal pathogenicity.</title>
        <authorList>
            <person name="Shang Y."/>
            <person name="Xiao G."/>
            <person name="Zheng P."/>
            <person name="Cen K."/>
            <person name="Zhan S."/>
            <person name="Wang C."/>
        </authorList>
    </citation>
    <scope>NUCLEOTIDE SEQUENCE [LARGE SCALE GENOMIC DNA]</scope>
    <source>
        <strain evidence="2 3">RCEF 1005</strain>
    </source>
</reference>
<name>A0A169YI80_CORDF</name>
<dbReference type="OrthoDB" id="4023585at2759"/>
<keyword evidence="3" id="KW-1185">Reference proteome</keyword>
<organism evidence="2 3">
    <name type="scientific">Akanthomyces lecanii RCEF 1005</name>
    <dbReference type="NCBI Taxonomy" id="1081108"/>
    <lineage>
        <taxon>Eukaryota</taxon>
        <taxon>Fungi</taxon>
        <taxon>Dikarya</taxon>
        <taxon>Ascomycota</taxon>
        <taxon>Pezizomycotina</taxon>
        <taxon>Sordariomycetes</taxon>
        <taxon>Hypocreomycetidae</taxon>
        <taxon>Hypocreales</taxon>
        <taxon>Cordycipitaceae</taxon>
        <taxon>Akanthomyces</taxon>
        <taxon>Cordyceps confragosa</taxon>
    </lineage>
</organism>
<dbReference type="Proteomes" id="UP000076881">
    <property type="component" value="Unassembled WGS sequence"/>
</dbReference>
<feature type="region of interest" description="Disordered" evidence="1">
    <location>
        <begin position="70"/>
        <end position="117"/>
    </location>
</feature>
<sequence>MSFALRSATRALPRAAAAAGVNTTTRAFSSTVVYQKTATQTVKDGVKSVDQAVSSKIVDGIDAAENAAEKAKRASQDALGNKSAAGKAEELKGQAKGAAEEAKGKAKGAAEDIKKSL</sequence>
<proteinExistence type="predicted"/>
<gene>
    <name evidence="2" type="ORF">LEL_01735</name>
</gene>